<dbReference type="Gene3D" id="1.10.1660.10">
    <property type="match status" value="1"/>
</dbReference>
<sequence>MRPCSRIGSWRIAVRSAAPVDGQCFSSLAGEGASNSNRASVLTDKSAVEKSADAFRTISEVADELNVPQHVLRFWESRFAQIKPLKRGGGRRFYRPDDVDLIRGIRHLLYGEGYTIRGVQRILKDEGVRFVQTAWREGWVAPEVGRAQAAHDAAADPVRPRDVAVEASATEPISAAQAAAVVRREPDMASGGSPGEGAVDQEGEGAAGFGLNARHQPATAPQRAAVPMPAGLESLWSAAPARAGATGPDAPLYGEGMQARAESPRAADRLSPEGRRRLQEALAELIECRRLLTAARAGGSD</sequence>
<dbReference type="GO" id="GO:0006355">
    <property type="term" value="P:regulation of DNA-templated transcription"/>
    <property type="evidence" value="ECO:0007669"/>
    <property type="project" value="InterPro"/>
</dbReference>
<dbReference type="AlphaFoldDB" id="A0A916UIG9"/>
<reference evidence="3" key="1">
    <citation type="journal article" date="2014" name="Int. J. Syst. Evol. Microbiol.">
        <title>Complete genome sequence of Corynebacterium casei LMG S-19264T (=DSM 44701T), isolated from a smear-ripened cheese.</title>
        <authorList>
            <consortium name="US DOE Joint Genome Institute (JGI-PGF)"/>
            <person name="Walter F."/>
            <person name="Albersmeier A."/>
            <person name="Kalinowski J."/>
            <person name="Ruckert C."/>
        </authorList>
    </citation>
    <scope>NUCLEOTIDE SEQUENCE</scope>
    <source>
        <strain evidence="3">CGMCC 1.12919</strain>
    </source>
</reference>
<feature type="region of interest" description="Disordered" evidence="1">
    <location>
        <begin position="182"/>
        <end position="222"/>
    </location>
</feature>
<evidence type="ECO:0000256" key="1">
    <source>
        <dbReference type="SAM" id="MobiDB-lite"/>
    </source>
</evidence>
<dbReference type="InterPro" id="IPR000551">
    <property type="entry name" value="MerR-type_HTH_dom"/>
</dbReference>
<protein>
    <recommendedName>
        <fullName evidence="2">HTH merR-type domain-containing protein</fullName>
    </recommendedName>
</protein>
<name>A0A916UIG9_9HYPH</name>
<dbReference type="Pfam" id="PF13411">
    <property type="entry name" value="MerR_1"/>
    <property type="match status" value="1"/>
</dbReference>
<comment type="caution">
    <text evidence="3">The sequence shown here is derived from an EMBL/GenBank/DDBJ whole genome shotgun (WGS) entry which is preliminary data.</text>
</comment>
<accession>A0A916UIG9</accession>
<dbReference type="CDD" id="cd04765">
    <property type="entry name" value="HTH_MlrA-like_sg2"/>
    <property type="match status" value="1"/>
</dbReference>
<organism evidence="3 4">
    <name type="scientific">Chelatococcus reniformis</name>
    <dbReference type="NCBI Taxonomy" id="1494448"/>
    <lineage>
        <taxon>Bacteria</taxon>
        <taxon>Pseudomonadati</taxon>
        <taxon>Pseudomonadota</taxon>
        <taxon>Alphaproteobacteria</taxon>
        <taxon>Hyphomicrobiales</taxon>
        <taxon>Chelatococcaceae</taxon>
        <taxon>Chelatococcus</taxon>
    </lineage>
</organism>
<dbReference type="SMART" id="SM00422">
    <property type="entry name" value="HTH_MERR"/>
    <property type="match status" value="1"/>
</dbReference>
<dbReference type="SUPFAM" id="SSF46955">
    <property type="entry name" value="Putative DNA-binding domain"/>
    <property type="match status" value="1"/>
</dbReference>
<keyword evidence="4" id="KW-1185">Reference proteome</keyword>
<feature type="domain" description="HTH merR-type" evidence="2">
    <location>
        <begin position="57"/>
        <end position="125"/>
    </location>
</feature>
<evidence type="ECO:0000313" key="3">
    <source>
        <dbReference type="EMBL" id="GGC73939.1"/>
    </source>
</evidence>
<feature type="compositionally biased region" description="Basic and acidic residues" evidence="1">
    <location>
        <begin position="262"/>
        <end position="273"/>
    </location>
</feature>
<evidence type="ECO:0000259" key="2">
    <source>
        <dbReference type="PROSITE" id="PS50937"/>
    </source>
</evidence>
<dbReference type="InterPro" id="IPR009061">
    <property type="entry name" value="DNA-bd_dom_put_sf"/>
</dbReference>
<gene>
    <name evidence="3" type="ORF">GCM10010994_35370</name>
</gene>
<dbReference type="Proteomes" id="UP000637002">
    <property type="component" value="Unassembled WGS sequence"/>
</dbReference>
<dbReference type="GO" id="GO:0003677">
    <property type="term" value="F:DNA binding"/>
    <property type="evidence" value="ECO:0007669"/>
    <property type="project" value="InterPro"/>
</dbReference>
<feature type="region of interest" description="Disordered" evidence="1">
    <location>
        <begin position="242"/>
        <end position="273"/>
    </location>
</feature>
<evidence type="ECO:0000313" key="4">
    <source>
        <dbReference type="Proteomes" id="UP000637002"/>
    </source>
</evidence>
<dbReference type="EMBL" id="BMGG01000006">
    <property type="protein sequence ID" value="GGC73939.1"/>
    <property type="molecule type" value="Genomic_DNA"/>
</dbReference>
<proteinExistence type="predicted"/>
<reference evidence="3" key="2">
    <citation type="submission" date="2020-09" db="EMBL/GenBank/DDBJ databases">
        <authorList>
            <person name="Sun Q."/>
            <person name="Zhou Y."/>
        </authorList>
    </citation>
    <scope>NUCLEOTIDE SEQUENCE</scope>
    <source>
        <strain evidence="3">CGMCC 1.12919</strain>
    </source>
</reference>
<dbReference type="PROSITE" id="PS50937">
    <property type="entry name" value="HTH_MERR_2"/>
    <property type="match status" value="1"/>
</dbReference>